<proteinExistence type="predicted"/>
<feature type="compositionally biased region" description="Basic and acidic residues" evidence="2">
    <location>
        <begin position="102"/>
        <end position="117"/>
    </location>
</feature>
<sequence length="462" mass="52044">MLYHGKPGKASPNRWHKFWFLVKDAFSDEVRYYFCTVHTNLEYEESPELAEGLKKLEEGFPETLPMDVFCDLDFLIKVGLSKGVENFPDMDLVPSSSGAPAHIEETSQRPKGPKERSSPLLSTPTPADQVAVNLEVLSPKPSPLREVPPSPDRFHRVPSWNVTEESLRVSEGLASWANQKRGFENNHPLFVDPPYTLPSGFHITQDSVAKATTSLAAEMLKNYMLRPSVLGVLRTPPLNLFDCFSYHQVKAVKAVYALSLRLSDSSKRDDEVTRLKASLASTEKERDEALSKRDELANLYQKQCSERENLLADARETSEVYKTELERWEKHSRGLEAKIEDHQFHITEAQDMLKGYYDKVGSMEAEIGGLQMAMGTTVEKLKQSEEYRNLLKGDTTTLLRSFCEKVVADSPGISTHFTNFITTLGEDYVVSLFEELPEEEEPAESEDTSESDSSEDEGGDES</sequence>
<feature type="region of interest" description="Disordered" evidence="2">
    <location>
        <begin position="91"/>
        <end position="125"/>
    </location>
</feature>
<organism evidence="3 4">
    <name type="scientific">Lithospermum erythrorhizon</name>
    <name type="common">Purple gromwell</name>
    <name type="synonym">Lithospermum officinale var. erythrorhizon</name>
    <dbReference type="NCBI Taxonomy" id="34254"/>
    <lineage>
        <taxon>Eukaryota</taxon>
        <taxon>Viridiplantae</taxon>
        <taxon>Streptophyta</taxon>
        <taxon>Embryophyta</taxon>
        <taxon>Tracheophyta</taxon>
        <taxon>Spermatophyta</taxon>
        <taxon>Magnoliopsida</taxon>
        <taxon>eudicotyledons</taxon>
        <taxon>Gunneridae</taxon>
        <taxon>Pentapetalae</taxon>
        <taxon>asterids</taxon>
        <taxon>lamiids</taxon>
        <taxon>Boraginales</taxon>
        <taxon>Boraginaceae</taxon>
        <taxon>Boraginoideae</taxon>
        <taxon>Lithospermeae</taxon>
        <taxon>Lithospermum</taxon>
    </lineage>
</organism>
<evidence type="ECO:0000256" key="2">
    <source>
        <dbReference type="SAM" id="MobiDB-lite"/>
    </source>
</evidence>
<comment type="caution">
    <text evidence="3">The sequence shown here is derived from an EMBL/GenBank/DDBJ whole genome shotgun (WGS) entry which is preliminary data.</text>
</comment>
<evidence type="ECO:0000313" key="3">
    <source>
        <dbReference type="EMBL" id="GAA0164271.1"/>
    </source>
</evidence>
<feature type="compositionally biased region" description="Acidic residues" evidence="2">
    <location>
        <begin position="435"/>
        <end position="462"/>
    </location>
</feature>
<name>A0AAV3QMP1_LITER</name>
<dbReference type="EMBL" id="BAABME010037454">
    <property type="protein sequence ID" value="GAA0164271.1"/>
    <property type="molecule type" value="Genomic_DNA"/>
</dbReference>
<reference evidence="3 4" key="1">
    <citation type="submission" date="2024-01" db="EMBL/GenBank/DDBJ databases">
        <title>The complete chloroplast genome sequence of Lithospermum erythrorhizon: insights into the phylogenetic relationship among Boraginaceae species and the maternal lineages of purple gromwells.</title>
        <authorList>
            <person name="Okada T."/>
            <person name="Watanabe K."/>
        </authorList>
    </citation>
    <scope>NUCLEOTIDE SEQUENCE [LARGE SCALE GENOMIC DNA]</scope>
</reference>
<evidence type="ECO:0000256" key="1">
    <source>
        <dbReference type="SAM" id="Coils"/>
    </source>
</evidence>
<feature type="coiled-coil region" evidence="1">
    <location>
        <begin position="272"/>
        <end position="331"/>
    </location>
</feature>
<keyword evidence="1" id="KW-0175">Coiled coil</keyword>
<keyword evidence="4" id="KW-1185">Reference proteome</keyword>
<accession>A0AAV3QMP1</accession>
<feature type="region of interest" description="Disordered" evidence="2">
    <location>
        <begin position="434"/>
        <end position="462"/>
    </location>
</feature>
<gene>
    <name evidence="3" type="ORF">LIER_43675</name>
</gene>
<dbReference type="Proteomes" id="UP001454036">
    <property type="component" value="Unassembled WGS sequence"/>
</dbReference>
<protein>
    <submittedName>
        <fullName evidence="3">Uncharacterized protein</fullName>
    </submittedName>
</protein>
<evidence type="ECO:0000313" key="4">
    <source>
        <dbReference type="Proteomes" id="UP001454036"/>
    </source>
</evidence>
<dbReference type="AlphaFoldDB" id="A0AAV3QMP1"/>